<dbReference type="Pfam" id="PF03601">
    <property type="entry name" value="Cons_hypoth698"/>
    <property type="match status" value="1"/>
</dbReference>
<keyword evidence="6 7" id="KW-0472">Membrane</keyword>
<keyword evidence="9" id="KW-1185">Reference proteome</keyword>
<accession>E3FXB9</accession>
<keyword evidence="4 7" id="KW-0812">Transmembrane</keyword>
<dbReference type="RefSeq" id="WP_013376331.1">
    <property type="nucleotide sequence ID" value="NC_014623.1"/>
</dbReference>
<comment type="subcellular location">
    <subcellularLocation>
        <location evidence="1">Cell membrane</location>
        <topology evidence="1">Multi-pass membrane protein</topology>
    </subcellularLocation>
</comment>
<dbReference type="KEGG" id="sur:STAUR_4578"/>
<dbReference type="AlphaFoldDB" id="E3FXB9"/>
<reference evidence="8 9" key="1">
    <citation type="journal article" date="2011" name="Mol. Biol. Evol.">
        <title>Comparative genomic analysis of fruiting body formation in Myxococcales.</title>
        <authorList>
            <person name="Huntley S."/>
            <person name="Hamann N."/>
            <person name="Wegener-Feldbrugge S."/>
            <person name="Treuner-Lange A."/>
            <person name="Kube M."/>
            <person name="Reinhardt R."/>
            <person name="Klages S."/>
            <person name="Muller R."/>
            <person name="Ronning C.M."/>
            <person name="Nierman W.C."/>
            <person name="Sogaard-Andersen L."/>
        </authorList>
    </citation>
    <scope>NUCLEOTIDE SEQUENCE [LARGE SCALE GENOMIC DNA]</scope>
    <source>
        <strain evidence="8 9">DW4/3-1</strain>
    </source>
</reference>
<dbReference type="PANTHER" id="PTHR30106:SF1">
    <property type="entry name" value="UPF0324 MEMBRANE PROTEIN FN0533"/>
    <property type="match status" value="1"/>
</dbReference>
<gene>
    <name evidence="8" type="ordered locus">STAUR_4578</name>
</gene>
<dbReference type="eggNOG" id="COG2855">
    <property type="taxonomic scope" value="Bacteria"/>
</dbReference>
<evidence type="ECO:0000313" key="8">
    <source>
        <dbReference type="EMBL" id="ADO72358.1"/>
    </source>
</evidence>
<feature type="transmembrane region" description="Helical" evidence="7">
    <location>
        <begin position="248"/>
        <end position="266"/>
    </location>
</feature>
<evidence type="ECO:0000256" key="1">
    <source>
        <dbReference type="ARBA" id="ARBA00004651"/>
    </source>
</evidence>
<evidence type="ECO:0000256" key="2">
    <source>
        <dbReference type="ARBA" id="ARBA00007977"/>
    </source>
</evidence>
<comment type="similarity">
    <text evidence="2">Belongs to the UPF0324 family.</text>
</comment>
<dbReference type="GO" id="GO:0005886">
    <property type="term" value="C:plasma membrane"/>
    <property type="evidence" value="ECO:0007669"/>
    <property type="project" value="UniProtKB-SubCell"/>
</dbReference>
<feature type="transmembrane region" description="Helical" evidence="7">
    <location>
        <begin position="87"/>
        <end position="109"/>
    </location>
</feature>
<feature type="transmembrane region" description="Helical" evidence="7">
    <location>
        <begin position="121"/>
        <end position="143"/>
    </location>
</feature>
<feature type="transmembrane region" description="Helical" evidence="7">
    <location>
        <begin position="304"/>
        <end position="323"/>
    </location>
</feature>
<proteinExistence type="inferred from homology"/>
<evidence type="ECO:0000256" key="7">
    <source>
        <dbReference type="SAM" id="Phobius"/>
    </source>
</evidence>
<evidence type="ECO:0000313" key="9">
    <source>
        <dbReference type="Proteomes" id="UP000001351"/>
    </source>
</evidence>
<dbReference type="PANTHER" id="PTHR30106">
    <property type="entry name" value="INNER MEMBRANE PROTEIN YEIH-RELATED"/>
    <property type="match status" value="1"/>
</dbReference>
<protein>
    <submittedName>
        <fullName evidence="8">Conserved uncharacterized protein</fullName>
    </submittedName>
</protein>
<dbReference type="InterPro" id="IPR018383">
    <property type="entry name" value="UPF0324_pro"/>
</dbReference>
<evidence type="ECO:0000256" key="5">
    <source>
        <dbReference type="ARBA" id="ARBA00022989"/>
    </source>
</evidence>
<feature type="transmembrane region" description="Helical" evidence="7">
    <location>
        <begin position="20"/>
        <end position="51"/>
    </location>
</feature>
<dbReference type="EMBL" id="CP002271">
    <property type="protein sequence ID" value="ADO72358.1"/>
    <property type="molecule type" value="Genomic_DNA"/>
</dbReference>
<name>E3FXB9_STIAD</name>
<dbReference type="Proteomes" id="UP000001351">
    <property type="component" value="Chromosome"/>
</dbReference>
<evidence type="ECO:0000256" key="4">
    <source>
        <dbReference type="ARBA" id="ARBA00022692"/>
    </source>
</evidence>
<evidence type="ECO:0000256" key="3">
    <source>
        <dbReference type="ARBA" id="ARBA00022475"/>
    </source>
</evidence>
<dbReference type="HOGENOM" id="CLU_033541_2_0_7"/>
<organism evidence="8 9">
    <name type="scientific">Stigmatella aurantiaca (strain DW4/3-1)</name>
    <dbReference type="NCBI Taxonomy" id="378806"/>
    <lineage>
        <taxon>Bacteria</taxon>
        <taxon>Pseudomonadati</taxon>
        <taxon>Myxococcota</taxon>
        <taxon>Myxococcia</taxon>
        <taxon>Myxococcales</taxon>
        <taxon>Cystobacterineae</taxon>
        <taxon>Archangiaceae</taxon>
        <taxon>Stigmatella</taxon>
    </lineage>
</organism>
<evidence type="ECO:0000256" key="6">
    <source>
        <dbReference type="ARBA" id="ARBA00023136"/>
    </source>
</evidence>
<dbReference type="STRING" id="378806.STAUR_4578"/>
<feature type="transmembrane region" description="Helical" evidence="7">
    <location>
        <begin position="149"/>
        <end position="169"/>
    </location>
</feature>
<keyword evidence="5 7" id="KW-1133">Transmembrane helix</keyword>
<sequence length="325" mass="33440">MIPHPLPSPSMGRPERWSAGHLLVPLGAALSLLPFISTGVALVAGGLVALTMGNPYGERTRRAMPLLLSVAVVGLGAGMDLRGVARVGAQGLLVTLASISVCLLLGTVLARTLGVSRRVGLLISVGTAICGGSAIAAVVPVLRPKEQEVSVALGTVFLLNAVALFAFPAAGHALGLDAGQFGRWCALAIHDTSSVVGAAMQYGPEALEVATTVKLARALWIAPLALALEAWQRRTSGPENLGKANKPWFILGFVMASALVTWVPPLQATGHTVAAVSKQLLVLTLFLLGTNLSRSTLSAVGVRPLVMGLILWGSMAGLSLGVLQK</sequence>
<keyword evidence="3" id="KW-1003">Cell membrane</keyword>
<feature type="transmembrane region" description="Helical" evidence="7">
    <location>
        <begin position="63"/>
        <end position="81"/>
    </location>
</feature>